<organism evidence="2 3">
    <name type="scientific">Pandoraea faecigallinarum</name>
    <dbReference type="NCBI Taxonomy" id="656179"/>
    <lineage>
        <taxon>Bacteria</taxon>
        <taxon>Pseudomonadati</taxon>
        <taxon>Pseudomonadota</taxon>
        <taxon>Betaproteobacteria</taxon>
        <taxon>Burkholderiales</taxon>
        <taxon>Burkholderiaceae</taxon>
        <taxon>Pandoraea</taxon>
    </lineage>
</organism>
<name>A0A0H3WNY7_9BURK</name>
<protein>
    <submittedName>
        <fullName evidence="2">Uncharacterized protein</fullName>
    </submittedName>
</protein>
<keyword evidence="1" id="KW-0812">Transmembrane</keyword>
<evidence type="ECO:0000313" key="3">
    <source>
        <dbReference type="Proteomes" id="UP000035651"/>
    </source>
</evidence>
<dbReference type="EMBL" id="CP011807">
    <property type="protein sequence ID" value="AKM29779.1"/>
    <property type="molecule type" value="Genomic_DNA"/>
</dbReference>
<reference evidence="2" key="1">
    <citation type="submission" date="2016-06" db="EMBL/GenBank/DDBJ databases">
        <title>Complete Genome Sequence of Pandoraea faecigallinarum DSM-23572.</title>
        <authorList>
            <person name="Yong D."/>
            <person name="Ee R."/>
            <person name="Lim Y.-L."/>
            <person name="Yin W.-F."/>
            <person name="Chan K.-G."/>
        </authorList>
    </citation>
    <scope>NUCLEOTIDE SEQUENCE</scope>
    <source>
        <strain evidence="2">DSM 23572</strain>
    </source>
</reference>
<keyword evidence="1" id="KW-1133">Transmembrane helix</keyword>
<feature type="transmembrane region" description="Helical" evidence="1">
    <location>
        <begin position="6"/>
        <end position="25"/>
    </location>
</feature>
<dbReference type="Proteomes" id="UP000035651">
    <property type="component" value="Chromosome"/>
</dbReference>
<dbReference type="STRING" id="656179.AB870_06120"/>
<proteinExistence type="predicted"/>
<accession>A0A0H3WNY7</accession>
<dbReference type="AlphaFoldDB" id="A0A0H3WNY7"/>
<dbReference type="PATRIC" id="fig|656179.3.peg.1326"/>
<gene>
    <name evidence="2" type="ORF">AB870_06120</name>
</gene>
<keyword evidence="1" id="KW-0472">Membrane</keyword>
<dbReference type="KEGG" id="pfg:AB870_06120"/>
<evidence type="ECO:0000313" key="2">
    <source>
        <dbReference type="EMBL" id="AKM29779.1"/>
    </source>
</evidence>
<keyword evidence="3" id="KW-1185">Reference proteome</keyword>
<sequence>MIRTAAVGFAIMTMSYFIFVTAGPLRSHGNAVTGTRSATRGARREREVLRTVFVNATLVS</sequence>
<evidence type="ECO:0000256" key="1">
    <source>
        <dbReference type="SAM" id="Phobius"/>
    </source>
</evidence>